<sequence>MKTIFTLLLMTLVTACSHPLEIVGEGDISSSTGTNDCLLENQPCANYVAGDYNLTYLALPHAGWVFSGWEGCGAQFPTCAINVPGATVDQRWGQTMPPLRAVFVQDGSSPGMTISSSWSAVDETLTVEVSFASITPTTVQLYPKGLADGWVETDNSPPFSFSLDTSAFEPGDYEMLVLADDDTNAISEIELVTVNGCNGYSHLCSRRYDQVRYATTHNAMSNSTNGWLGPNQNWDVPAQLEAGVRALMLDTYRAGDLNTLSQEIQVPGVDPNTAYLCHVLCSIGNQLLVDGLSEIREFLEVNPGAVVTLILESYLNHALTADAFNAANLTPYAYQHAGGAWPTLGQMIDAGTRLVVLQDISVNPSYPWLMNVWDNAFETQFSASAPGDFSCTENRGSTANDLFIFNHFLTNVFGSPTLAEQVNFSPLLLNRINECEAFHATTANFVTVDFVDIGDTLSTIDALNEIGSF</sequence>
<dbReference type="RefSeq" id="WP_279250535.1">
    <property type="nucleotide sequence ID" value="NZ_SHNO01000001.1"/>
</dbReference>
<keyword evidence="2" id="KW-1185">Reference proteome</keyword>
<evidence type="ECO:0000313" key="2">
    <source>
        <dbReference type="Proteomes" id="UP001143304"/>
    </source>
</evidence>
<dbReference type="EMBL" id="SHNO01000001">
    <property type="protein sequence ID" value="MCX2978844.1"/>
    <property type="molecule type" value="Genomic_DNA"/>
</dbReference>
<gene>
    <name evidence="1" type="ORF">EYC82_15880</name>
</gene>
<dbReference type="InterPro" id="IPR017946">
    <property type="entry name" value="PLC-like_Pdiesterase_TIM-brl"/>
</dbReference>
<comment type="caution">
    <text evidence="1">The sequence shown here is derived from an EMBL/GenBank/DDBJ whole genome shotgun (WGS) entry which is preliminary data.</text>
</comment>
<organism evidence="1 2">
    <name type="scientific">Candidatus Marimicrobium litorale</name>
    <dbReference type="NCBI Taxonomy" id="2518991"/>
    <lineage>
        <taxon>Bacteria</taxon>
        <taxon>Pseudomonadati</taxon>
        <taxon>Pseudomonadota</taxon>
        <taxon>Gammaproteobacteria</taxon>
        <taxon>Cellvibrionales</taxon>
        <taxon>Halieaceae</taxon>
        <taxon>Marimicrobium</taxon>
    </lineage>
</organism>
<protein>
    <recommendedName>
        <fullName evidence="3">Bacterial repeat domain-containing protein</fullName>
    </recommendedName>
</protein>
<evidence type="ECO:0008006" key="3">
    <source>
        <dbReference type="Google" id="ProtNLM"/>
    </source>
</evidence>
<reference evidence="1" key="1">
    <citation type="submission" date="2019-02" db="EMBL/GenBank/DDBJ databases">
        <authorList>
            <person name="Li S.-H."/>
        </authorList>
    </citation>
    <scope>NUCLEOTIDE SEQUENCE</scope>
    <source>
        <strain evidence="1">IMCC11814</strain>
    </source>
</reference>
<accession>A0ABT3T9W6</accession>
<evidence type="ECO:0000313" key="1">
    <source>
        <dbReference type="EMBL" id="MCX2978844.1"/>
    </source>
</evidence>
<dbReference type="Gene3D" id="3.20.20.190">
    <property type="entry name" value="Phosphatidylinositol (PI) phosphodiesterase"/>
    <property type="match status" value="1"/>
</dbReference>
<dbReference type="PANTHER" id="PTHR13593:SF140">
    <property type="entry name" value="PLC-LIKE PHOSPHODIESTERASE"/>
    <property type="match status" value="1"/>
</dbReference>
<dbReference type="SUPFAM" id="SSF51695">
    <property type="entry name" value="PLC-like phosphodiesterases"/>
    <property type="match status" value="1"/>
</dbReference>
<dbReference type="Proteomes" id="UP001143304">
    <property type="component" value="Unassembled WGS sequence"/>
</dbReference>
<proteinExistence type="predicted"/>
<dbReference type="Pfam" id="PF26146">
    <property type="entry name" value="PI-PLC_X"/>
    <property type="match status" value="1"/>
</dbReference>
<dbReference type="PANTHER" id="PTHR13593">
    <property type="match status" value="1"/>
</dbReference>
<name>A0ABT3T9W6_9GAMM</name>
<dbReference type="PROSITE" id="PS51257">
    <property type="entry name" value="PROKAR_LIPOPROTEIN"/>
    <property type="match status" value="1"/>
</dbReference>
<dbReference type="InterPro" id="IPR051057">
    <property type="entry name" value="PI-PLC_domain"/>
</dbReference>